<gene>
    <name evidence="1" type="ORF">TWF730_005775</name>
</gene>
<accession>A0AAV9VJD6</accession>
<keyword evidence="2" id="KW-1185">Reference proteome</keyword>
<name>A0AAV9VJD6_9PEZI</name>
<dbReference type="Proteomes" id="UP001373714">
    <property type="component" value="Unassembled WGS sequence"/>
</dbReference>
<dbReference type="EMBL" id="JAVHNS010000002">
    <property type="protein sequence ID" value="KAK6362077.1"/>
    <property type="molecule type" value="Genomic_DNA"/>
</dbReference>
<proteinExistence type="predicted"/>
<organism evidence="1 2">
    <name type="scientific">Orbilia blumenaviensis</name>
    <dbReference type="NCBI Taxonomy" id="1796055"/>
    <lineage>
        <taxon>Eukaryota</taxon>
        <taxon>Fungi</taxon>
        <taxon>Dikarya</taxon>
        <taxon>Ascomycota</taxon>
        <taxon>Pezizomycotina</taxon>
        <taxon>Orbiliomycetes</taxon>
        <taxon>Orbiliales</taxon>
        <taxon>Orbiliaceae</taxon>
        <taxon>Orbilia</taxon>
    </lineage>
</organism>
<reference evidence="1 2" key="1">
    <citation type="submission" date="2019-10" db="EMBL/GenBank/DDBJ databases">
        <authorList>
            <person name="Palmer J.M."/>
        </authorList>
    </citation>
    <scope>NUCLEOTIDE SEQUENCE [LARGE SCALE GENOMIC DNA]</scope>
    <source>
        <strain evidence="1 2">TWF730</strain>
    </source>
</reference>
<evidence type="ECO:0000313" key="2">
    <source>
        <dbReference type="Proteomes" id="UP001373714"/>
    </source>
</evidence>
<evidence type="ECO:0000313" key="1">
    <source>
        <dbReference type="EMBL" id="KAK6362077.1"/>
    </source>
</evidence>
<dbReference type="AlphaFoldDB" id="A0AAV9VJD6"/>
<comment type="caution">
    <text evidence="1">The sequence shown here is derived from an EMBL/GenBank/DDBJ whole genome shotgun (WGS) entry which is preliminary data.</text>
</comment>
<sequence>MRSLTLPGAIIVASMGSLASGMVINAARIDHSPLVSDLFPLDLEERGLPVCGSIQNFVDVLKINKATAFCSSFLDIKTVSVPATQVIDTYVTATATVTETVTKTTTDATEIISFTESATVTAATTKTIFTHDIELTTVYITQAPYTVRRDATTYTTPLPAKRSVDAEKESVKLPPFVAGFASRAISKACFCLELPTPTVTVTSTSVRSNTIQTQITKTETDIKHETLTIRTTDTKALTHWSPTVTTTVTSTTSTVPIVAYLPRSTITTTVTTTLAFRPQCTGILEKPKLHKQIFLEGNRGIAWFAEGDLQVPDTSEYSHGICCESGYSSANVAYVSITRTGDQSWTCRRYFPISRLFGAPTTEQCPFGRGSRDQALGRHGTYADGISYIVGPCLGVDAPV</sequence>
<protein>
    <submittedName>
        <fullName evidence="1">Uncharacterized protein</fullName>
    </submittedName>
</protein>